<reference evidence="2" key="1">
    <citation type="journal article" date="2014" name="Front. Microbiol.">
        <title>High frequency of phylogenetically diverse reductive dehalogenase-homologous genes in deep subseafloor sedimentary metagenomes.</title>
        <authorList>
            <person name="Kawai M."/>
            <person name="Futagami T."/>
            <person name="Toyoda A."/>
            <person name="Takaki Y."/>
            <person name="Nishi S."/>
            <person name="Hori S."/>
            <person name="Arai W."/>
            <person name="Tsubouchi T."/>
            <person name="Morono Y."/>
            <person name="Uchiyama I."/>
            <person name="Ito T."/>
            <person name="Fujiyama A."/>
            <person name="Inagaki F."/>
            <person name="Takami H."/>
        </authorList>
    </citation>
    <scope>NUCLEOTIDE SEQUENCE</scope>
    <source>
        <strain evidence="2">Expedition CK06-06</strain>
    </source>
</reference>
<dbReference type="AlphaFoldDB" id="X1ASB5"/>
<feature type="non-terminal residue" evidence="2">
    <location>
        <position position="1"/>
    </location>
</feature>
<proteinExistence type="predicted"/>
<dbReference type="Pfam" id="PF10102">
    <property type="entry name" value="DUF2341"/>
    <property type="match status" value="1"/>
</dbReference>
<dbReference type="EMBL" id="BART01015521">
    <property type="protein sequence ID" value="GAG85590.1"/>
    <property type="molecule type" value="Genomic_DNA"/>
</dbReference>
<protein>
    <recommendedName>
        <fullName evidence="1">DUF2341 domain-containing protein</fullName>
    </recommendedName>
</protein>
<dbReference type="Gene3D" id="2.60.120.560">
    <property type="entry name" value="Exo-inulinase, domain 1"/>
    <property type="match status" value="1"/>
</dbReference>
<name>X1ASB5_9ZZZZ</name>
<evidence type="ECO:0000259" key="1">
    <source>
        <dbReference type="Pfam" id="PF10102"/>
    </source>
</evidence>
<sequence>WIEVKDDLDDNQSIYIYFGKAGASSASNGDNTFIFFDDLNRDDNGLGAKWQAAVGGTATIESNTAKLVATLAEAYVIAVMSTITDFRFIAKIKIDTDEASLLFRADDDEIPSYLAHIYAGTNTGRHYYRTNGGWTLIGSYWSPASATWYRNEFLVSGDSIKWYVGDSLKADITDANVTAAGKVGLRLGNIGRVGYYDDFCVAKYVDPEPVVGTPGSYQIREIVHGYIIGLVDSTSTA</sequence>
<comment type="caution">
    <text evidence="2">The sequence shown here is derived from an EMBL/GenBank/DDBJ whole genome shotgun (WGS) entry which is preliminary data.</text>
</comment>
<gene>
    <name evidence="2" type="ORF">S01H4_30123</name>
</gene>
<feature type="domain" description="DUF2341" evidence="1">
    <location>
        <begin position="1"/>
        <end position="51"/>
    </location>
</feature>
<dbReference type="InterPro" id="IPR018765">
    <property type="entry name" value="DUF2341"/>
</dbReference>
<organism evidence="2">
    <name type="scientific">marine sediment metagenome</name>
    <dbReference type="NCBI Taxonomy" id="412755"/>
    <lineage>
        <taxon>unclassified sequences</taxon>
        <taxon>metagenomes</taxon>
        <taxon>ecological metagenomes</taxon>
    </lineage>
</organism>
<accession>X1ASB5</accession>
<evidence type="ECO:0000313" key="2">
    <source>
        <dbReference type="EMBL" id="GAG85590.1"/>
    </source>
</evidence>